<name>A0A6P7F477_DIAVI</name>
<dbReference type="AlphaFoldDB" id="A0A6P7F477"/>
<dbReference type="InParanoid" id="A0A6P7F477"/>
<proteinExistence type="predicted"/>
<keyword evidence="1" id="KW-0732">Signal</keyword>
<organism evidence="2">
    <name type="scientific">Diabrotica virgifera virgifera</name>
    <name type="common">western corn rootworm</name>
    <dbReference type="NCBI Taxonomy" id="50390"/>
    <lineage>
        <taxon>Eukaryota</taxon>
        <taxon>Metazoa</taxon>
        <taxon>Ecdysozoa</taxon>
        <taxon>Arthropoda</taxon>
        <taxon>Hexapoda</taxon>
        <taxon>Insecta</taxon>
        <taxon>Pterygota</taxon>
        <taxon>Neoptera</taxon>
        <taxon>Endopterygota</taxon>
        <taxon>Coleoptera</taxon>
        <taxon>Polyphaga</taxon>
        <taxon>Cucujiformia</taxon>
        <taxon>Chrysomeloidea</taxon>
        <taxon>Chrysomelidae</taxon>
        <taxon>Galerucinae</taxon>
        <taxon>Diabroticina</taxon>
        <taxon>Diabroticites</taxon>
        <taxon>Diabrotica</taxon>
    </lineage>
</organism>
<accession>A0A6P7F477</accession>
<evidence type="ECO:0000256" key="1">
    <source>
        <dbReference type="SAM" id="SignalP"/>
    </source>
</evidence>
<feature type="chain" id="PRO_5028243879" evidence="1">
    <location>
        <begin position="21"/>
        <end position="117"/>
    </location>
</feature>
<reference evidence="2" key="1">
    <citation type="submission" date="2025-08" db="UniProtKB">
        <authorList>
            <consortium name="RefSeq"/>
        </authorList>
    </citation>
    <scope>IDENTIFICATION</scope>
    <source>
        <tissue evidence="2">Whole insect</tissue>
    </source>
</reference>
<sequence length="117" mass="13111">MSKTILILVFVSCFVAHIQCRIFIDCLDPDNPGYLQFDKQIIASFPMSISVHFPATGYQPDSDYSCLKINCDKDTTVTLIDGGVGFRYANIKVDFKSWQTLTCGIQIYTLQPEVSSV</sequence>
<evidence type="ECO:0000313" key="2">
    <source>
        <dbReference type="RefSeq" id="XP_028129667.1"/>
    </source>
</evidence>
<feature type="signal peptide" evidence="1">
    <location>
        <begin position="1"/>
        <end position="20"/>
    </location>
</feature>
<gene>
    <name evidence="2" type="primary">LOC114325737</name>
</gene>
<dbReference type="RefSeq" id="XP_028129667.1">
    <property type="nucleotide sequence ID" value="XM_028273866.1"/>
</dbReference>
<protein>
    <submittedName>
        <fullName evidence="2">Uncharacterized protein LOC114325737</fullName>
    </submittedName>
</protein>